<feature type="transmembrane region" description="Helical" evidence="1">
    <location>
        <begin position="53"/>
        <end position="74"/>
    </location>
</feature>
<organism evidence="2 3">
    <name type="scientific">Rhizophagus irregularis</name>
    <dbReference type="NCBI Taxonomy" id="588596"/>
    <lineage>
        <taxon>Eukaryota</taxon>
        <taxon>Fungi</taxon>
        <taxon>Fungi incertae sedis</taxon>
        <taxon>Mucoromycota</taxon>
        <taxon>Glomeromycotina</taxon>
        <taxon>Glomeromycetes</taxon>
        <taxon>Glomerales</taxon>
        <taxon>Glomeraceae</taxon>
        <taxon>Rhizophagus</taxon>
    </lineage>
</organism>
<gene>
    <name evidence="2" type="ORF">RhiirA4_473958</name>
</gene>
<dbReference type="VEuPathDB" id="FungiDB:RhiirFUN_021673"/>
<comment type="caution">
    <text evidence="2">The sequence shown here is derived from an EMBL/GenBank/DDBJ whole genome shotgun (WGS) entry which is preliminary data.</text>
</comment>
<keyword evidence="1" id="KW-0472">Membrane</keyword>
<evidence type="ECO:0000313" key="2">
    <source>
        <dbReference type="EMBL" id="PKY54898.1"/>
    </source>
</evidence>
<keyword evidence="1" id="KW-1133">Transmembrane helix</keyword>
<accession>A0A2I1H7P3</accession>
<dbReference type="EMBL" id="LLXI01001715">
    <property type="protein sequence ID" value="PKY54898.1"/>
    <property type="molecule type" value="Genomic_DNA"/>
</dbReference>
<sequence length="143" mass="16486">MRKEDNTTMNLKIISFFPKNPSVPKWIPDFTSGDVVRFTGKFSLNEEPPHDDILEIIFNLLFISISVFLIGYVIRQVQDNDDLFKSIKLNVNEIVGKGNVADKFNIKCRYLKADERIDNKAKKNQKNSNVMILGEMIFVDSEI</sequence>
<keyword evidence="1" id="KW-0812">Transmembrane</keyword>
<dbReference type="VEuPathDB" id="FungiDB:FUN_003229"/>
<dbReference type="Proteomes" id="UP000234323">
    <property type="component" value="Unassembled WGS sequence"/>
</dbReference>
<evidence type="ECO:0000313" key="3">
    <source>
        <dbReference type="Proteomes" id="UP000234323"/>
    </source>
</evidence>
<keyword evidence="3" id="KW-1185">Reference proteome</keyword>
<reference evidence="2 3" key="1">
    <citation type="submission" date="2015-10" db="EMBL/GenBank/DDBJ databases">
        <title>Genome analyses suggest a sexual origin of heterokaryosis in a supposedly ancient asexual fungus.</title>
        <authorList>
            <person name="Ropars J."/>
            <person name="Sedzielewska K."/>
            <person name="Noel J."/>
            <person name="Charron P."/>
            <person name="Farinelli L."/>
            <person name="Marton T."/>
            <person name="Kruger M."/>
            <person name="Pelin A."/>
            <person name="Brachmann A."/>
            <person name="Corradi N."/>
        </authorList>
    </citation>
    <scope>NUCLEOTIDE SEQUENCE [LARGE SCALE GENOMIC DNA]</scope>
    <source>
        <strain evidence="2 3">A4</strain>
    </source>
</reference>
<evidence type="ECO:0000256" key="1">
    <source>
        <dbReference type="SAM" id="Phobius"/>
    </source>
</evidence>
<dbReference type="VEuPathDB" id="FungiDB:RhiirA1_458010"/>
<dbReference type="AlphaFoldDB" id="A0A2I1H7P3"/>
<name>A0A2I1H7P3_9GLOM</name>
<proteinExistence type="predicted"/>
<protein>
    <submittedName>
        <fullName evidence="2">Uncharacterized protein</fullName>
    </submittedName>
</protein>